<organism evidence="1">
    <name type="scientific">Spongospora subterranea</name>
    <dbReference type="NCBI Taxonomy" id="70186"/>
    <lineage>
        <taxon>Eukaryota</taxon>
        <taxon>Sar</taxon>
        <taxon>Rhizaria</taxon>
        <taxon>Endomyxa</taxon>
        <taxon>Phytomyxea</taxon>
        <taxon>Plasmodiophorida</taxon>
        <taxon>Plasmodiophoridae</taxon>
        <taxon>Spongospora</taxon>
    </lineage>
</organism>
<sequence>MNTMAWTEFLWDVAGVGPNQCVNVDISNKNISAEMFFFVVAALGELRSVANLKSAGNQWNRGDKRVLNYRLAPHLSFMLHYLLHSSVTGITAARHVVNAT</sequence>
<evidence type="ECO:0000313" key="1">
    <source>
        <dbReference type="EMBL" id="CRZ11776.1"/>
    </source>
</evidence>
<accession>A0A0H5RDE9</accession>
<dbReference type="EMBL" id="HACM01011334">
    <property type="protein sequence ID" value="CRZ11776.1"/>
    <property type="molecule type" value="Transcribed_RNA"/>
</dbReference>
<proteinExistence type="predicted"/>
<protein>
    <submittedName>
        <fullName evidence="1">Uncharacterized protein</fullName>
    </submittedName>
</protein>
<name>A0A0H5RDE9_9EUKA</name>
<feature type="non-terminal residue" evidence="1">
    <location>
        <position position="100"/>
    </location>
</feature>
<reference evidence="1" key="1">
    <citation type="submission" date="2015-04" db="EMBL/GenBank/DDBJ databases">
        <title>The genome sequence of the plant pathogenic Rhizarian Plasmodiophora brassicae reveals insights in its biotrophic life cycle and the origin of chitin synthesis.</title>
        <authorList>
            <person name="Schwelm A."/>
            <person name="Fogelqvist J."/>
            <person name="Knaust A."/>
            <person name="Julke S."/>
            <person name="Lilja T."/>
            <person name="Dhandapani V."/>
            <person name="Bonilla-Rosso G."/>
            <person name="Karlsson M."/>
            <person name="Shevchenko A."/>
            <person name="Choi S.R."/>
            <person name="Kim H.G."/>
            <person name="Park J.Y."/>
            <person name="Lim Y.P."/>
            <person name="Ludwig-Muller J."/>
            <person name="Dixelius C."/>
        </authorList>
    </citation>
    <scope>NUCLEOTIDE SEQUENCE</scope>
    <source>
        <tissue evidence="1">Potato root galls</tissue>
    </source>
</reference>
<dbReference type="AlphaFoldDB" id="A0A0H5RDE9"/>